<reference evidence="9" key="1">
    <citation type="journal article" date="2021" name="PeerJ">
        <title>Extensive microbial diversity within the chicken gut microbiome revealed by metagenomics and culture.</title>
        <authorList>
            <person name="Gilroy R."/>
            <person name="Ravi A."/>
            <person name="Getino M."/>
            <person name="Pursley I."/>
            <person name="Horton D.L."/>
            <person name="Alikhan N.F."/>
            <person name="Baker D."/>
            <person name="Gharbi K."/>
            <person name="Hall N."/>
            <person name="Watson M."/>
            <person name="Adriaenssens E.M."/>
            <person name="Foster-Nyarko E."/>
            <person name="Jarju S."/>
            <person name="Secka A."/>
            <person name="Antonio M."/>
            <person name="Oren A."/>
            <person name="Chaudhuri R.R."/>
            <person name="La Ragione R."/>
            <person name="Hildebrand F."/>
            <person name="Pallen M.J."/>
        </authorList>
    </citation>
    <scope>NUCLEOTIDE SEQUENCE</scope>
    <source>
        <strain evidence="9">CHK195-6426</strain>
    </source>
</reference>
<dbReference type="EMBL" id="DXGH01000035">
    <property type="protein sequence ID" value="HIW81154.1"/>
    <property type="molecule type" value="Genomic_DNA"/>
</dbReference>
<feature type="binding site" evidence="8">
    <location>
        <position position="133"/>
    </location>
    <ligand>
        <name>Fe cation</name>
        <dbReference type="ChEBI" id="CHEBI:24875"/>
    </ligand>
</feature>
<proteinExistence type="inferred from homology"/>
<comment type="caution">
    <text evidence="9">The sequence shown here is derived from an EMBL/GenBank/DDBJ whole genome shotgun (WGS) entry which is preliminary data.</text>
</comment>
<accession>A0A9D1R4K9</accession>
<keyword evidence="3 7" id="KW-0862">Zinc</keyword>
<dbReference type="SUPFAM" id="SSF46785">
    <property type="entry name" value="Winged helix' DNA-binding domain"/>
    <property type="match status" value="1"/>
</dbReference>
<evidence type="ECO:0000313" key="9">
    <source>
        <dbReference type="EMBL" id="HIW81154.1"/>
    </source>
</evidence>
<evidence type="ECO:0000256" key="2">
    <source>
        <dbReference type="ARBA" id="ARBA00022491"/>
    </source>
</evidence>
<evidence type="ECO:0000256" key="4">
    <source>
        <dbReference type="ARBA" id="ARBA00023015"/>
    </source>
</evidence>
<organism evidence="9 10">
    <name type="scientific">Candidatus Acetatifactor stercoripullorum</name>
    <dbReference type="NCBI Taxonomy" id="2838414"/>
    <lineage>
        <taxon>Bacteria</taxon>
        <taxon>Bacillati</taxon>
        <taxon>Bacillota</taxon>
        <taxon>Clostridia</taxon>
        <taxon>Lachnospirales</taxon>
        <taxon>Lachnospiraceae</taxon>
        <taxon>Acetatifactor</taxon>
    </lineage>
</organism>
<sequence length="153" mass="17454">MSRKGSQSQECGSIVYPPGIKWTKQRRCVYQVLLEAKEPLSAVQIYNRVEKDESDGSFAVSTIYRILAAFEEKGMVNKTNWMGDGTLVYELNRGEHTHYAVCLDCHKRIQLPSCPFAHVQLEQETGDFTVTGHKLELYGYCSQCQKAREKKNV</sequence>
<dbReference type="Gene3D" id="1.10.10.10">
    <property type="entry name" value="Winged helix-like DNA-binding domain superfamily/Winged helix DNA-binding domain"/>
    <property type="match status" value="1"/>
</dbReference>
<comment type="similarity">
    <text evidence="1">Belongs to the Fur family.</text>
</comment>
<name>A0A9D1R4K9_9FIRM</name>
<evidence type="ECO:0000256" key="6">
    <source>
        <dbReference type="ARBA" id="ARBA00023163"/>
    </source>
</evidence>
<dbReference type="GO" id="GO:1900376">
    <property type="term" value="P:regulation of secondary metabolite biosynthetic process"/>
    <property type="evidence" value="ECO:0007669"/>
    <property type="project" value="TreeGrafter"/>
</dbReference>
<keyword evidence="6" id="KW-0804">Transcription</keyword>
<comment type="cofactor">
    <cofactor evidence="8">
        <name>Mn(2+)</name>
        <dbReference type="ChEBI" id="CHEBI:29035"/>
    </cofactor>
    <cofactor evidence="8">
        <name>Fe(2+)</name>
        <dbReference type="ChEBI" id="CHEBI:29033"/>
    </cofactor>
    <text evidence="8">Binds 1 Mn(2+) or Fe(2+) ion per subunit.</text>
</comment>
<keyword evidence="5" id="KW-0238">DNA-binding</keyword>
<protein>
    <submittedName>
        <fullName evidence="9">Transcriptional repressor</fullName>
    </submittedName>
</protein>
<feature type="binding site" evidence="8">
    <location>
        <position position="96"/>
    </location>
    <ligand>
        <name>Fe cation</name>
        <dbReference type="ChEBI" id="CHEBI:24875"/>
    </ligand>
</feature>
<dbReference type="CDD" id="cd07153">
    <property type="entry name" value="Fur_like"/>
    <property type="match status" value="1"/>
</dbReference>
<dbReference type="GO" id="GO:0008270">
    <property type="term" value="F:zinc ion binding"/>
    <property type="evidence" value="ECO:0007669"/>
    <property type="project" value="TreeGrafter"/>
</dbReference>
<evidence type="ECO:0000313" key="10">
    <source>
        <dbReference type="Proteomes" id="UP000824265"/>
    </source>
</evidence>
<evidence type="ECO:0000256" key="3">
    <source>
        <dbReference type="ARBA" id="ARBA00022833"/>
    </source>
</evidence>
<dbReference type="Gene3D" id="3.30.1490.190">
    <property type="match status" value="1"/>
</dbReference>
<dbReference type="GO" id="GO:0045892">
    <property type="term" value="P:negative regulation of DNA-templated transcription"/>
    <property type="evidence" value="ECO:0007669"/>
    <property type="project" value="TreeGrafter"/>
</dbReference>
<dbReference type="InterPro" id="IPR036388">
    <property type="entry name" value="WH-like_DNA-bd_sf"/>
</dbReference>
<keyword evidence="7" id="KW-0479">Metal-binding</keyword>
<dbReference type="GO" id="GO:0000976">
    <property type="term" value="F:transcription cis-regulatory region binding"/>
    <property type="evidence" value="ECO:0007669"/>
    <property type="project" value="TreeGrafter"/>
</dbReference>
<dbReference type="AlphaFoldDB" id="A0A9D1R4K9"/>
<dbReference type="InterPro" id="IPR002481">
    <property type="entry name" value="FUR"/>
</dbReference>
<evidence type="ECO:0000256" key="5">
    <source>
        <dbReference type="ARBA" id="ARBA00023125"/>
    </source>
</evidence>
<dbReference type="PANTHER" id="PTHR33202:SF7">
    <property type="entry name" value="FERRIC UPTAKE REGULATION PROTEIN"/>
    <property type="match status" value="1"/>
</dbReference>
<evidence type="ECO:0000256" key="7">
    <source>
        <dbReference type="PIRSR" id="PIRSR602481-1"/>
    </source>
</evidence>
<keyword evidence="4" id="KW-0805">Transcription regulation</keyword>
<feature type="binding site" evidence="7">
    <location>
        <position position="141"/>
    </location>
    <ligand>
        <name>Zn(2+)</name>
        <dbReference type="ChEBI" id="CHEBI:29105"/>
    </ligand>
</feature>
<feature type="binding site" evidence="7">
    <location>
        <position position="105"/>
    </location>
    <ligand>
        <name>Zn(2+)</name>
        <dbReference type="ChEBI" id="CHEBI:29105"/>
    </ligand>
</feature>
<gene>
    <name evidence="9" type="ORF">H9742_06420</name>
</gene>
<keyword evidence="8" id="KW-0408">Iron</keyword>
<evidence type="ECO:0000256" key="1">
    <source>
        <dbReference type="ARBA" id="ARBA00007957"/>
    </source>
</evidence>
<reference evidence="9" key="2">
    <citation type="submission" date="2021-04" db="EMBL/GenBank/DDBJ databases">
        <authorList>
            <person name="Gilroy R."/>
        </authorList>
    </citation>
    <scope>NUCLEOTIDE SEQUENCE</scope>
    <source>
        <strain evidence="9">CHK195-6426</strain>
    </source>
</reference>
<dbReference type="Pfam" id="PF01475">
    <property type="entry name" value="FUR"/>
    <property type="match status" value="1"/>
</dbReference>
<keyword evidence="2" id="KW-0678">Repressor</keyword>
<feature type="binding site" evidence="7">
    <location>
        <position position="102"/>
    </location>
    <ligand>
        <name>Zn(2+)</name>
        <dbReference type="ChEBI" id="CHEBI:29105"/>
    </ligand>
</feature>
<feature type="binding site" evidence="7">
    <location>
        <position position="144"/>
    </location>
    <ligand>
        <name>Zn(2+)</name>
        <dbReference type="ChEBI" id="CHEBI:29105"/>
    </ligand>
</feature>
<dbReference type="InterPro" id="IPR036390">
    <property type="entry name" value="WH_DNA-bd_sf"/>
</dbReference>
<dbReference type="PANTHER" id="PTHR33202">
    <property type="entry name" value="ZINC UPTAKE REGULATION PROTEIN"/>
    <property type="match status" value="1"/>
</dbReference>
<dbReference type="InterPro" id="IPR043135">
    <property type="entry name" value="Fur_C"/>
</dbReference>
<comment type="cofactor">
    <cofactor evidence="7">
        <name>Zn(2+)</name>
        <dbReference type="ChEBI" id="CHEBI:29105"/>
    </cofactor>
    <text evidence="7">Binds 1 zinc ion per subunit.</text>
</comment>
<dbReference type="GO" id="GO:0003700">
    <property type="term" value="F:DNA-binding transcription factor activity"/>
    <property type="evidence" value="ECO:0007669"/>
    <property type="project" value="InterPro"/>
</dbReference>
<evidence type="ECO:0000256" key="8">
    <source>
        <dbReference type="PIRSR" id="PIRSR602481-2"/>
    </source>
</evidence>
<dbReference type="Proteomes" id="UP000824265">
    <property type="component" value="Unassembled WGS sequence"/>
</dbReference>